<proteinExistence type="predicted"/>
<sequence length="300" mass="34323">MNKILIAFFILFAASTSYSDQNDDFNYLMNERVSLFDFGIYRLNGRLSKIKQEKTFTLKMVDGDTKVNLNNNTLTIDLIFSYTPTEGEKDYMPDLFCAVSLEQFKERFSNFHENSDTGVKAALNTVFKHVGYQSNDRPSSVVESLYNSTIVKATLYDFKNQKKSKPEASCSKRIMDIKTTSDYKEKKEISKEDVNKAIGSAAFSAMTLDTFNSKCYSNGYTTNNYLNGVKKIAKSRWSIDYISMASKIENLHGRNFEQEAQNLVNHALKKFSGCNTEKMKVWLDQAHEIHDQNMRALHSA</sequence>
<keyword evidence="1" id="KW-0732">Signal</keyword>
<feature type="chain" id="PRO_5045680616" evidence="1">
    <location>
        <begin position="20"/>
        <end position="300"/>
    </location>
</feature>
<dbReference type="RefSeq" id="WP_249701924.1">
    <property type="nucleotide sequence ID" value="NZ_JAMFLX010000062.1"/>
</dbReference>
<comment type="caution">
    <text evidence="2">The sequence shown here is derived from an EMBL/GenBank/DDBJ whole genome shotgun (WGS) entry which is preliminary data.</text>
</comment>
<evidence type="ECO:0000313" key="3">
    <source>
        <dbReference type="Proteomes" id="UP001203338"/>
    </source>
</evidence>
<gene>
    <name evidence="2" type="ORF">M3P05_20140</name>
</gene>
<organism evidence="2 3">
    <name type="scientific">Parendozoicomonas callyspongiae</name>
    <dbReference type="NCBI Taxonomy" id="2942213"/>
    <lineage>
        <taxon>Bacteria</taxon>
        <taxon>Pseudomonadati</taxon>
        <taxon>Pseudomonadota</taxon>
        <taxon>Gammaproteobacteria</taxon>
        <taxon>Oceanospirillales</taxon>
        <taxon>Endozoicomonadaceae</taxon>
        <taxon>Parendozoicomonas</taxon>
    </lineage>
</organism>
<accession>A0ABT0PLH6</accession>
<feature type="signal peptide" evidence="1">
    <location>
        <begin position="1"/>
        <end position="19"/>
    </location>
</feature>
<evidence type="ECO:0000313" key="2">
    <source>
        <dbReference type="EMBL" id="MCL6272235.1"/>
    </source>
</evidence>
<reference evidence="2 3" key="1">
    <citation type="submission" date="2022-05" db="EMBL/GenBank/DDBJ databases">
        <authorList>
            <person name="Park J.-S."/>
        </authorList>
    </citation>
    <scope>NUCLEOTIDE SEQUENCE [LARGE SCALE GENOMIC DNA]</scope>
    <source>
        <strain evidence="2 3">2012CJ34-2</strain>
    </source>
</reference>
<protein>
    <submittedName>
        <fullName evidence="2">Uncharacterized protein</fullName>
    </submittedName>
</protein>
<evidence type="ECO:0000256" key="1">
    <source>
        <dbReference type="SAM" id="SignalP"/>
    </source>
</evidence>
<name>A0ABT0PLH6_9GAMM</name>
<dbReference type="EMBL" id="JAMFLX010000062">
    <property type="protein sequence ID" value="MCL6272235.1"/>
    <property type="molecule type" value="Genomic_DNA"/>
</dbReference>
<dbReference type="Proteomes" id="UP001203338">
    <property type="component" value="Unassembled WGS sequence"/>
</dbReference>
<keyword evidence="3" id="KW-1185">Reference proteome</keyword>